<feature type="region of interest" description="Disordered" evidence="1">
    <location>
        <begin position="373"/>
        <end position="395"/>
    </location>
</feature>
<evidence type="ECO:0000256" key="1">
    <source>
        <dbReference type="SAM" id="MobiDB-lite"/>
    </source>
</evidence>
<organism evidence="2 3">
    <name type="scientific">Cladophialophora immunda</name>
    <dbReference type="NCBI Taxonomy" id="569365"/>
    <lineage>
        <taxon>Eukaryota</taxon>
        <taxon>Fungi</taxon>
        <taxon>Dikarya</taxon>
        <taxon>Ascomycota</taxon>
        <taxon>Pezizomycotina</taxon>
        <taxon>Eurotiomycetes</taxon>
        <taxon>Chaetothyriomycetidae</taxon>
        <taxon>Chaetothyriales</taxon>
        <taxon>Herpotrichiellaceae</taxon>
        <taxon>Cladophialophora</taxon>
    </lineage>
</organism>
<evidence type="ECO:0000313" key="3">
    <source>
        <dbReference type="Proteomes" id="UP000054466"/>
    </source>
</evidence>
<feature type="compositionally biased region" description="Basic and acidic residues" evidence="1">
    <location>
        <begin position="126"/>
        <end position="135"/>
    </location>
</feature>
<feature type="region of interest" description="Disordered" evidence="1">
    <location>
        <begin position="80"/>
        <end position="180"/>
    </location>
</feature>
<keyword evidence="3" id="KW-1185">Reference proteome</keyword>
<gene>
    <name evidence="2" type="ORF">PV07_00145</name>
</gene>
<dbReference type="Proteomes" id="UP000054466">
    <property type="component" value="Unassembled WGS sequence"/>
</dbReference>
<sequence>MPARETKVFEYPRPVSPVSADEIPICADTIVYHDQAKGVQMDAEQRAAKRQRIERCATAYLRGEPLSILTAQLRGPFEPGWRNPWAKRTIAKPRNSGTTQEKPTRLTRATKQAKDNSAGCNLSPTRRGERQEKSPDALVGKADGGRSKRNKAEDWLTRNAAHQRPENREQSLLPSSPSERRVKRLEARKRNVDLPVPVDAGNTIASNSASLSCSTPLLEQSHKLKSGLPSHLNSSAPQTAPLARNGHNYSLREKNKDKQVGLTDHYEAAKAFRTNESTAECAILNLKCGAEHHPASDTDPFASQPGDQDDSDILDVIIVLPHSDPTVRPLDRGREQGLEPKEMLPPGFNDTSAILPNPQDASLPDHSGLAAQSLAEETTKSSTTTDLPSAQVPPFPVLASLPSNLSNHSQMFYEAQDRCTAEAADTEDLERPAIVDVAAAGGTKADASAAPDLERLLPMERQEPAQNNRLQSPIHADGIGTPHSPTDHASGVPRSAKEEAGRGKQRAASPVGTTKPGRAKAKRRAVPATEDTPTGPSRGTIKSALKVAKPTVAIQDKMVRSKSAMPDGEQQQPGGDDEHRPAAKDSVSPKLSPASTPKSILKSRLQRSTRAPQHSNNRGSSSNKQDAQRQRLLELVENHDFDLDAALDEIISDLGTWDAEKEARFAAAAAATATPTARR</sequence>
<dbReference type="GeneID" id="27339339"/>
<proteinExistence type="predicted"/>
<accession>A0A0D2CTM1</accession>
<dbReference type="STRING" id="569365.A0A0D2CTM1"/>
<protein>
    <submittedName>
        <fullName evidence="2">Uncharacterized protein</fullName>
    </submittedName>
</protein>
<dbReference type="RefSeq" id="XP_016253501.1">
    <property type="nucleotide sequence ID" value="XM_016386573.1"/>
</dbReference>
<feature type="region of interest" description="Disordered" evidence="1">
    <location>
        <begin position="222"/>
        <end position="256"/>
    </location>
</feature>
<feature type="compositionally biased region" description="Polar residues" evidence="1">
    <location>
        <begin position="606"/>
        <end position="625"/>
    </location>
</feature>
<dbReference type="HOGENOM" id="CLU_390806_0_0_1"/>
<feature type="compositionally biased region" description="Basic and acidic residues" evidence="1">
    <location>
        <begin position="143"/>
        <end position="156"/>
    </location>
</feature>
<evidence type="ECO:0000313" key="2">
    <source>
        <dbReference type="EMBL" id="KIW33285.1"/>
    </source>
</evidence>
<dbReference type="EMBL" id="KN847040">
    <property type="protein sequence ID" value="KIW33285.1"/>
    <property type="molecule type" value="Genomic_DNA"/>
</dbReference>
<dbReference type="AlphaFoldDB" id="A0A0D2CTM1"/>
<feature type="region of interest" description="Disordered" evidence="1">
    <location>
        <begin position="471"/>
        <end position="631"/>
    </location>
</feature>
<reference evidence="2 3" key="1">
    <citation type="submission" date="2015-01" db="EMBL/GenBank/DDBJ databases">
        <title>The Genome Sequence of Cladophialophora immunda CBS83496.</title>
        <authorList>
            <consortium name="The Broad Institute Genomics Platform"/>
            <person name="Cuomo C."/>
            <person name="de Hoog S."/>
            <person name="Gorbushina A."/>
            <person name="Stielow B."/>
            <person name="Teixiera M."/>
            <person name="Abouelleil A."/>
            <person name="Chapman S.B."/>
            <person name="Priest M."/>
            <person name="Young S.K."/>
            <person name="Wortman J."/>
            <person name="Nusbaum C."/>
            <person name="Birren B."/>
        </authorList>
    </citation>
    <scope>NUCLEOTIDE SEQUENCE [LARGE SCALE GENOMIC DNA]</scope>
    <source>
        <strain evidence="2 3">CBS 83496</strain>
    </source>
</reference>
<dbReference type="VEuPathDB" id="FungiDB:PV07_00145"/>
<name>A0A0D2CTM1_9EURO</name>
<dbReference type="OrthoDB" id="5419922at2759"/>